<gene>
    <name evidence="6" type="ORF">MUN89_05760</name>
</gene>
<reference evidence="6 7" key="1">
    <citation type="submission" date="2022-04" db="EMBL/GenBank/DDBJ databases">
        <title>Halobacillus sp. isolated from saltern.</title>
        <authorList>
            <person name="Won M."/>
            <person name="Lee C.-M."/>
            <person name="Woen H.-Y."/>
            <person name="Kwon S.-W."/>
        </authorList>
    </citation>
    <scope>NUCLEOTIDE SEQUENCE [LARGE SCALE GENOMIC DNA]</scope>
    <source>
        <strain evidence="6 7">SSBR10-3</strain>
    </source>
</reference>
<dbReference type="SUPFAM" id="SSF52794">
    <property type="entry name" value="PTS system IIB component-like"/>
    <property type="match status" value="1"/>
</dbReference>
<accession>A0ABY4ENP0</accession>
<evidence type="ECO:0000259" key="5">
    <source>
        <dbReference type="PROSITE" id="PS51372"/>
    </source>
</evidence>
<evidence type="ECO:0000256" key="1">
    <source>
        <dbReference type="ARBA" id="ARBA00022679"/>
    </source>
</evidence>
<dbReference type="SUPFAM" id="SSF55804">
    <property type="entry name" value="Phoshotransferase/anion transport protein"/>
    <property type="match status" value="1"/>
</dbReference>
<dbReference type="Pfam" id="PF00874">
    <property type="entry name" value="PRD"/>
    <property type="match status" value="2"/>
</dbReference>
<dbReference type="InterPro" id="IPR011608">
    <property type="entry name" value="PRD"/>
</dbReference>
<evidence type="ECO:0000313" key="6">
    <source>
        <dbReference type="EMBL" id="UOQ45453.1"/>
    </source>
</evidence>
<dbReference type="Gene3D" id="3.40.50.2300">
    <property type="match status" value="1"/>
</dbReference>
<dbReference type="Gene3D" id="3.40.930.10">
    <property type="entry name" value="Mannitol-specific EII, Chain A"/>
    <property type="match status" value="1"/>
</dbReference>
<feature type="domain" description="PRD" evidence="5">
    <location>
        <begin position="107"/>
        <end position="218"/>
    </location>
</feature>
<organism evidence="6 7">
    <name type="scientific">Halobacillus salinarum</name>
    <dbReference type="NCBI Taxonomy" id="2932257"/>
    <lineage>
        <taxon>Bacteria</taxon>
        <taxon>Bacillati</taxon>
        <taxon>Bacillota</taxon>
        <taxon>Bacilli</taxon>
        <taxon>Bacillales</taxon>
        <taxon>Bacillaceae</taxon>
        <taxon>Halobacillus</taxon>
    </lineage>
</organism>
<evidence type="ECO:0000256" key="2">
    <source>
        <dbReference type="ARBA" id="ARBA00022737"/>
    </source>
</evidence>
<feature type="domain" description="PTS EIIB type-2" evidence="4">
    <location>
        <begin position="223"/>
        <end position="313"/>
    </location>
</feature>
<dbReference type="CDD" id="cd00211">
    <property type="entry name" value="PTS_IIA_fru"/>
    <property type="match status" value="1"/>
</dbReference>
<dbReference type="InterPro" id="IPR036634">
    <property type="entry name" value="PRD_sf"/>
</dbReference>
<dbReference type="SUPFAM" id="SSF63520">
    <property type="entry name" value="PTS-regulatory domain, PRD"/>
    <property type="match status" value="2"/>
</dbReference>
<dbReference type="PANTHER" id="PTHR30185:SF12">
    <property type="entry name" value="TRANSCRIPTIONAL REGULATOR MANR"/>
    <property type="match status" value="1"/>
</dbReference>
<dbReference type="Pfam" id="PF00359">
    <property type="entry name" value="PTS_EIIA_2"/>
    <property type="match status" value="1"/>
</dbReference>
<dbReference type="CDD" id="cd05568">
    <property type="entry name" value="PTS_IIB_bgl_like"/>
    <property type="match status" value="1"/>
</dbReference>
<dbReference type="Gene3D" id="1.10.1790.10">
    <property type="entry name" value="PRD domain"/>
    <property type="match status" value="2"/>
</dbReference>
<dbReference type="InterPro" id="IPR002178">
    <property type="entry name" value="PTS_EIIA_type-2_dom"/>
</dbReference>
<dbReference type="EMBL" id="CP095073">
    <property type="protein sequence ID" value="UOQ45453.1"/>
    <property type="molecule type" value="Genomic_DNA"/>
</dbReference>
<dbReference type="RefSeq" id="WP_244712190.1">
    <property type="nucleotide sequence ID" value="NZ_CP095073.1"/>
</dbReference>
<feature type="domain" description="PTS EIIA type-2" evidence="3">
    <location>
        <begin position="320"/>
        <end position="457"/>
    </location>
</feature>
<sequence length="457" mass="52321">MFPDYEIDLVRQSLVKVLNKYKWQLSEEKIDSLVIHALVMLKRTRQNSPIIVKKEEVIPAQQSEEYRMTEAVFDHAQQVLRVTLPESEKVYFTWHLMSCNPSKLPQQDNDPAHQLMDKVLEQLTTQLQIMTMTNFRNDLILMEGLSVHLPSTLHRCRHGLSIRNPMLHEIKKMYPYMFSMVVMALEEVNQNYSIHIPEDEAAYLVLHFQASIERLQKKRETKKKVLIVCELGVGMSHLLQAKLEKSYKGMDITGCIGVRDLEETLNKERVDFILSTRELEVKDPPSLVISPLLKSEDRTKLDQFLQQSSEKAVFSDHLVQWLKRGTARFDVKPLHRYEVIEMLGNELAEKGLVNASFPKHAVVRERTSGTAIGGGVAIPHAPPEDVNESAVALAVLNEPVEWGSELVSVVFLLAISKQDQAKIRPLMHTISRLSTQPEAVQKIIEARSVQELEQVLR</sequence>
<dbReference type="PROSITE" id="PS51372">
    <property type="entry name" value="PRD_2"/>
    <property type="match status" value="2"/>
</dbReference>
<protein>
    <submittedName>
        <fullName evidence="6">PRD domain-containing protein</fullName>
    </submittedName>
</protein>
<name>A0ABY4ENP0_9BACI</name>
<feature type="domain" description="PRD" evidence="5">
    <location>
        <begin position="1"/>
        <end position="106"/>
    </location>
</feature>
<keyword evidence="2" id="KW-0677">Repeat</keyword>
<dbReference type="PANTHER" id="PTHR30185">
    <property type="entry name" value="CRYPTIC BETA-GLUCOSIDE BGL OPERON ANTITERMINATOR"/>
    <property type="match status" value="1"/>
</dbReference>
<dbReference type="PROSITE" id="PS51094">
    <property type="entry name" value="PTS_EIIA_TYPE_2"/>
    <property type="match status" value="1"/>
</dbReference>
<proteinExistence type="predicted"/>
<dbReference type="InterPro" id="IPR013011">
    <property type="entry name" value="PTS_EIIB_2"/>
</dbReference>
<evidence type="ECO:0000259" key="4">
    <source>
        <dbReference type="PROSITE" id="PS51099"/>
    </source>
</evidence>
<dbReference type="PROSITE" id="PS51099">
    <property type="entry name" value="PTS_EIIB_TYPE_2"/>
    <property type="match status" value="1"/>
</dbReference>
<keyword evidence="1" id="KW-0808">Transferase</keyword>
<dbReference type="InterPro" id="IPR036095">
    <property type="entry name" value="PTS_EIIB-like_sf"/>
</dbReference>
<evidence type="ECO:0000259" key="3">
    <source>
        <dbReference type="PROSITE" id="PS51094"/>
    </source>
</evidence>
<dbReference type="InterPro" id="IPR016152">
    <property type="entry name" value="PTrfase/Anion_transptr"/>
</dbReference>
<dbReference type="PROSITE" id="PS00372">
    <property type="entry name" value="PTS_EIIA_TYPE_2_HIS"/>
    <property type="match status" value="1"/>
</dbReference>
<dbReference type="InterPro" id="IPR050661">
    <property type="entry name" value="BglG_antiterminators"/>
</dbReference>
<dbReference type="Proteomes" id="UP000831787">
    <property type="component" value="Chromosome"/>
</dbReference>
<keyword evidence="7" id="KW-1185">Reference proteome</keyword>
<evidence type="ECO:0000313" key="7">
    <source>
        <dbReference type="Proteomes" id="UP000831787"/>
    </source>
</evidence>